<accession>A0A2N8L2L7</accession>
<dbReference type="EMBL" id="POSP01000001">
    <property type="protein sequence ID" value="PND39950.1"/>
    <property type="molecule type" value="Genomic_DNA"/>
</dbReference>
<dbReference type="Proteomes" id="UP000235916">
    <property type="component" value="Unassembled WGS sequence"/>
</dbReference>
<keyword evidence="2" id="KW-1185">Reference proteome</keyword>
<reference evidence="1 2" key="1">
    <citation type="submission" date="2018-01" db="EMBL/GenBank/DDBJ databases">
        <title>Draft genome sequence of Paucibacter aquatile CR182 isolated from freshwater of the Nakdong River.</title>
        <authorList>
            <person name="Choi A."/>
            <person name="Chung E.J."/>
        </authorList>
    </citation>
    <scope>NUCLEOTIDE SEQUENCE [LARGE SCALE GENOMIC DNA]</scope>
    <source>
        <strain evidence="1 2">CR182</strain>
    </source>
</reference>
<organism evidence="1 2">
    <name type="scientific">Kinneretia aquatilis</name>
    <dbReference type="NCBI Taxonomy" id="2070761"/>
    <lineage>
        <taxon>Bacteria</taxon>
        <taxon>Pseudomonadati</taxon>
        <taxon>Pseudomonadota</taxon>
        <taxon>Betaproteobacteria</taxon>
        <taxon>Burkholderiales</taxon>
        <taxon>Sphaerotilaceae</taxon>
        <taxon>Roseateles</taxon>
    </lineage>
</organism>
<dbReference type="RefSeq" id="WP_102766084.1">
    <property type="nucleotide sequence ID" value="NZ_POSP01000001.1"/>
</dbReference>
<evidence type="ECO:0000313" key="1">
    <source>
        <dbReference type="EMBL" id="PND39950.1"/>
    </source>
</evidence>
<proteinExistence type="predicted"/>
<dbReference type="OrthoDB" id="9814791at2"/>
<dbReference type="AlphaFoldDB" id="A0A2N8L2L7"/>
<sequence length="179" mass="20098">MAHPSTSIPVPPSIGAAADFDFFVGSWQIQHRRLKERLTGCQEWEQFEGSSSMQTLLGGHANIDDNLIHLPDGDYRALTLRSFNAATGLWSIWWLDGRHPDRLDVPVVGSFKDGKGYFYADDTLRGQAIRVRFLWTQCSELGQPRWEQAFSADGGVSWEVNWVMDFRPAESLAGEPACP</sequence>
<protein>
    <submittedName>
        <fullName evidence="1">DUF1579 domain-containing protein</fullName>
    </submittedName>
</protein>
<name>A0A2N8L2L7_9BURK</name>
<gene>
    <name evidence="1" type="ORF">C1O66_00660</name>
</gene>
<comment type="caution">
    <text evidence="1">The sequence shown here is derived from an EMBL/GenBank/DDBJ whole genome shotgun (WGS) entry which is preliminary data.</text>
</comment>
<evidence type="ECO:0000313" key="2">
    <source>
        <dbReference type="Proteomes" id="UP000235916"/>
    </source>
</evidence>